<gene>
    <name evidence="1" type="ORF">N0B16_03175</name>
</gene>
<keyword evidence="2" id="KW-1185">Reference proteome</keyword>
<dbReference type="Proteomes" id="UP001208114">
    <property type="component" value="Unassembled WGS sequence"/>
</dbReference>
<organism evidence="1 2">
    <name type="scientific">Chryseobacterium gilvum</name>
    <dbReference type="NCBI Taxonomy" id="2976534"/>
    <lineage>
        <taxon>Bacteria</taxon>
        <taxon>Pseudomonadati</taxon>
        <taxon>Bacteroidota</taxon>
        <taxon>Flavobacteriia</taxon>
        <taxon>Flavobacteriales</taxon>
        <taxon>Weeksellaceae</taxon>
        <taxon>Chryseobacterium group</taxon>
        <taxon>Chryseobacterium</taxon>
    </lineage>
</organism>
<comment type="caution">
    <text evidence="1">The sequence shown here is derived from an EMBL/GenBank/DDBJ whole genome shotgun (WGS) entry which is preliminary data.</text>
</comment>
<dbReference type="EMBL" id="JAOTEN010000001">
    <property type="protein sequence ID" value="MCU7613430.1"/>
    <property type="molecule type" value="Genomic_DNA"/>
</dbReference>
<evidence type="ECO:0000313" key="2">
    <source>
        <dbReference type="Proteomes" id="UP001208114"/>
    </source>
</evidence>
<dbReference type="RefSeq" id="WP_262989277.1">
    <property type="nucleotide sequence ID" value="NZ_JAOTEN010000001.1"/>
</dbReference>
<accession>A0ABT2VY53</accession>
<protein>
    <submittedName>
        <fullName evidence="1">Uncharacterized protein</fullName>
    </submittedName>
</protein>
<sequence length="120" mass="13731">MSSILAGLFERHSDYKKLESDLENSGFGDSDYIVYLNDDHHSSYWASVEIKSNNHSETAQATFADNFVLKTYLFENMTINEASYTNLKKFIDARSKAEIHTSPDVKRKLQHSGIDSEVKF</sequence>
<proteinExistence type="predicted"/>
<evidence type="ECO:0000313" key="1">
    <source>
        <dbReference type="EMBL" id="MCU7613430.1"/>
    </source>
</evidence>
<reference evidence="2" key="1">
    <citation type="submission" date="2023-07" db="EMBL/GenBank/DDBJ databases">
        <title>Chryseobacterium sp. GMJ5 Genome sequencing and assembly.</title>
        <authorList>
            <person name="Jung Y."/>
        </authorList>
    </citation>
    <scope>NUCLEOTIDE SEQUENCE [LARGE SCALE GENOMIC DNA]</scope>
    <source>
        <strain evidence="2">GMJ5</strain>
    </source>
</reference>
<name>A0ABT2VY53_9FLAO</name>